<dbReference type="InterPro" id="IPR009056">
    <property type="entry name" value="Cyt_c-like_dom"/>
</dbReference>
<dbReference type="PROSITE" id="PS51007">
    <property type="entry name" value="CYTC"/>
    <property type="match status" value="1"/>
</dbReference>
<keyword evidence="5 9" id="KW-0479">Metal-binding</keyword>
<evidence type="ECO:0000256" key="6">
    <source>
        <dbReference type="ARBA" id="ARBA00022989"/>
    </source>
</evidence>
<dbReference type="Gene3D" id="1.10.760.10">
    <property type="entry name" value="Cytochrome c-like domain"/>
    <property type="match status" value="1"/>
</dbReference>
<keyword evidence="13" id="KW-1185">Reference proteome</keyword>
<dbReference type="InterPro" id="IPR036909">
    <property type="entry name" value="Cyt_c-like_dom_sf"/>
</dbReference>
<dbReference type="Proteomes" id="UP001568894">
    <property type="component" value="Unassembled WGS sequence"/>
</dbReference>
<gene>
    <name evidence="12" type="ORF">QO192_12600</name>
</gene>
<dbReference type="SUPFAM" id="SSF46626">
    <property type="entry name" value="Cytochrome c"/>
    <property type="match status" value="1"/>
</dbReference>
<dbReference type="EMBL" id="JASMRN010000010">
    <property type="protein sequence ID" value="MEZ7516117.1"/>
    <property type="molecule type" value="Genomic_DNA"/>
</dbReference>
<evidence type="ECO:0000256" key="7">
    <source>
        <dbReference type="ARBA" id="ARBA00023004"/>
    </source>
</evidence>
<comment type="similarity">
    <text evidence="2">Belongs to the oxidase-dependent Fe transporter (OFeT) (TC 9.A.10.1) family.</text>
</comment>
<evidence type="ECO:0000256" key="9">
    <source>
        <dbReference type="PROSITE-ProRule" id="PRU00433"/>
    </source>
</evidence>
<dbReference type="PANTHER" id="PTHR31632:SF2">
    <property type="entry name" value="PLASMA MEMBRANE IRON PERMEASE"/>
    <property type="match status" value="1"/>
</dbReference>
<feature type="transmembrane region" description="Helical" evidence="10">
    <location>
        <begin position="461"/>
        <end position="478"/>
    </location>
</feature>
<feature type="transmembrane region" description="Helical" evidence="10">
    <location>
        <begin position="385"/>
        <end position="414"/>
    </location>
</feature>
<keyword evidence="3 9" id="KW-0349">Heme</keyword>
<protein>
    <submittedName>
        <fullName evidence="12">FTR1 family protein</fullName>
    </submittedName>
</protein>
<dbReference type="RefSeq" id="WP_371571122.1">
    <property type="nucleotide sequence ID" value="NZ_JASMRN010000010.1"/>
</dbReference>
<feature type="transmembrane region" description="Helical" evidence="10">
    <location>
        <begin position="574"/>
        <end position="594"/>
    </location>
</feature>
<evidence type="ECO:0000313" key="12">
    <source>
        <dbReference type="EMBL" id="MEZ7516117.1"/>
    </source>
</evidence>
<keyword evidence="4 10" id="KW-0812">Transmembrane</keyword>
<keyword evidence="6 10" id="KW-1133">Transmembrane helix</keyword>
<evidence type="ECO:0000256" key="10">
    <source>
        <dbReference type="SAM" id="Phobius"/>
    </source>
</evidence>
<feature type="domain" description="Cytochrome c" evidence="11">
    <location>
        <begin position="135"/>
        <end position="222"/>
    </location>
</feature>
<feature type="transmembrane region" description="Helical" evidence="10">
    <location>
        <begin position="614"/>
        <end position="639"/>
    </location>
</feature>
<name>A0ABV4KF04_9FLAO</name>
<accession>A0ABV4KF04</accession>
<keyword evidence="8 10" id="KW-0472">Membrane</keyword>
<reference evidence="12 13" key="1">
    <citation type="submission" date="2023-05" db="EMBL/GenBank/DDBJ databases">
        <title>Adaptations of aquatic viruses from atmosphere-close ecosystems of the Central Arctic Ocean.</title>
        <authorList>
            <person name="Rahlff J."/>
            <person name="Holmfeldt K."/>
        </authorList>
    </citation>
    <scope>NUCLEOTIDE SEQUENCE [LARGE SCALE GENOMIC DNA]</scope>
    <source>
        <strain evidence="12 13">Arc14</strain>
    </source>
</reference>
<evidence type="ECO:0000313" key="13">
    <source>
        <dbReference type="Proteomes" id="UP001568894"/>
    </source>
</evidence>
<evidence type="ECO:0000256" key="4">
    <source>
        <dbReference type="ARBA" id="ARBA00022692"/>
    </source>
</evidence>
<evidence type="ECO:0000259" key="11">
    <source>
        <dbReference type="PROSITE" id="PS51007"/>
    </source>
</evidence>
<evidence type="ECO:0000256" key="1">
    <source>
        <dbReference type="ARBA" id="ARBA00004141"/>
    </source>
</evidence>
<sequence length="650" mass="72756">MKLEAYKNPIYFVIAIAILLFSNRINANEKDNNIQNAIHLLDYLSKDYPMSVKNGKIIDITEYTEMQEFSTRILELVKSIGLPIESRVSIFTDLQNLEDLVSAKAPHQKIKSLTERVKKKIINATGYEVAPLNWPDQANGKNLYIQSCVQCHGQNGSGNGTLAVGLIPAPANFLNDSLMSGLSPFAAYNTIKLGVDGTAMSAFTAVTDKEAWDLAFYIKSLRFRDQDTDAVSQQELFGKEYAKISLKEVTTLSDNELLQTLGANEEANKKLLALRTLSPSVQLSQSSLTIARDYLLQSLASYKNGHTDEARQNALAAYLEGIEPVEIRLKANDPDFASQLEQKMMAVRKAIERGVNKTEVENKIINALASIDHAQKLMTDEKLNYWLSFFLAASIMLREGLEAFLIIALILALIRGTPRAKKVLPYIHGGWITAILMGVAGWFLSDWIINISGQNREIIEGIISLIAVIVLAFVGFWLHNHSHSKKWKEFIENKVGSQLKGEKKIGLAFFSFMIVFREAFESILFLQAIGLETQSDDQSSIGFGVLAAFALIGLLAFLFLKYSKKIPVRQLFRYSSWVITLLAIILIGKGVHAIQEAGWISVTGTWFSIKIDWLGFYPTLETLISQLILLVFLLLLYFLSNFRNKVTNFL</sequence>
<proteinExistence type="inferred from homology"/>
<organism evidence="12 13">
    <name type="scientific">Flavobacterium frigidarium</name>
    <dbReference type="NCBI Taxonomy" id="99286"/>
    <lineage>
        <taxon>Bacteria</taxon>
        <taxon>Pseudomonadati</taxon>
        <taxon>Bacteroidota</taxon>
        <taxon>Flavobacteriia</taxon>
        <taxon>Flavobacteriales</taxon>
        <taxon>Flavobacteriaceae</taxon>
        <taxon>Flavobacterium</taxon>
    </lineage>
</organism>
<evidence type="ECO:0000256" key="2">
    <source>
        <dbReference type="ARBA" id="ARBA00008333"/>
    </source>
</evidence>
<keyword evidence="7 9" id="KW-0408">Iron</keyword>
<evidence type="ECO:0000256" key="3">
    <source>
        <dbReference type="ARBA" id="ARBA00022617"/>
    </source>
</evidence>
<feature type="transmembrane region" description="Helical" evidence="10">
    <location>
        <begin position="426"/>
        <end position="449"/>
    </location>
</feature>
<evidence type="ECO:0000256" key="8">
    <source>
        <dbReference type="ARBA" id="ARBA00023136"/>
    </source>
</evidence>
<feature type="transmembrane region" description="Helical" evidence="10">
    <location>
        <begin position="507"/>
        <end position="529"/>
    </location>
</feature>
<dbReference type="Pfam" id="PF00034">
    <property type="entry name" value="Cytochrom_C"/>
    <property type="match status" value="1"/>
</dbReference>
<comment type="subcellular location">
    <subcellularLocation>
        <location evidence="1">Membrane</location>
        <topology evidence="1">Multi-pass membrane protein</topology>
    </subcellularLocation>
</comment>
<dbReference type="InterPro" id="IPR004923">
    <property type="entry name" value="FTR1/Fip1/EfeU"/>
</dbReference>
<dbReference type="Pfam" id="PF03239">
    <property type="entry name" value="FTR1"/>
    <property type="match status" value="1"/>
</dbReference>
<comment type="caution">
    <text evidence="12">The sequence shown here is derived from an EMBL/GenBank/DDBJ whole genome shotgun (WGS) entry which is preliminary data.</text>
</comment>
<dbReference type="PANTHER" id="PTHR31632">
    <property type="entry name" value="IRON TRANSPORTER FTH1"/>
    <property type="match status" value="1"/>
</dbReference>
<feature type="transmembrane region" description="Helical" evidence="10">
    <location>
        <begin position="541"/>
        <end position="562"/>
    </location>
</feature>
<evidence type="ECO:0000256" key="5">
    <source>
        <dbReference type="ARBA" id="ARBA00022723"/>
    </source>
</evidence>